<sequence>MTLVDQLRARLKDPGIEYRPEQRWWLA</sequence>
<dbReference type="Proteomes" id="UP000018852">
    <property type="component" value="Unassembled WGS sequence"/>
</dbReference>
<organism evidence="1 2">
    <name type="scientific">Actinomyces urogenitalis DORA_12</name>
    <dbReference type="NCBI Taxonomy" id="1403939"/>
    <lineage>
        <taxon>Bacteria</taxon>
        <taxon>Bacillati</taxon>
        <taxon>Actinomycetota</taxon>
        <taxon>Actinomycetes</taxon>
        <taxon>Actinomycetales</taxon>
        <taxon>Actinomycetaceae</taxon>
        <taxon>Actinomyces</taxon>
    </lineage>
</organism>
<proteinExistence type="predicted"/>
<gene>
    <name evidence="1" type="ORF">Q605_AUC00112G0002</name>
</gene>
<reference evidence="1 2" key="1">
    <citation type="submission" date="2013-12" db="EMBL/GenBank/DDBJ databases">
        <title>A Varibaculum cambriense genome reconstructed from a premature infant gut community with otherwise low bacterial novelty that shifts toward anaerobic metabolism during the third week of life.</title>
        <authorList>
            <person name="Brown C.T."/>
            <person name="Sharon I."/>
            <person name="Thomas B.C."/>
            <person name="Castelle C.J."/>
            <person name="Morowitz M.J."/>
            <person name="Banfield J.F."/>
        </authorList>
    </citation>
    <scope>NUCLEOTIDE SEQUENCE [LARGE SCALE GENOMIC DNA]</scope>
    <source>
        <strain evidence="2">DORA_12</strain>
    </source>
</reference>
<name>W1VMP2_9ACTO</name>
<feature type="non-terminal residue" evidence="1">
    <location>
        <position position="27"/>
    </location>
</feature>
<dbReference type="AlphaFoldDB" id="W1VMP2"/>
<comment type="caution">
    <text evidence="1">The sequence shown here is derived from an EMBL/GenBank/DDBJ whole genome shotgun (WGS) entry which is preliminary data.</text>
</comment>
<protein>
    <submittedName>
        <fullName evidence="1">Uncharacterized protein</fullName>
    </submittedName>
</protein>
<evidence type="ECO:0000313" key="1">
    <source>
        <dbReference type="EMBL" id="ETJ07187.1"/>
    </source>
</evidence>
<evidence type="ECO:0000313" key="2">
    <source>
        <dbReference type="Proteomes" id="UP000018852"/>
    </source>
</evidence>
<accession>W1VMP2</accession>
<dbReference type="EMBL" id="AZLV01000112">
    <property type="protein sequence ID" value="ETJ07187.1"/>
    <property type="molecule type" value="Genomic_DNA"/>
</dbReference>